<keyword evidence="2" id="KW-1185">Reference proteome</keyword>
<gene>
    <name evidence="1" type="ORF">DFH07DRAFT_571732</name>
</gene>
<dbReference type="EMBL" id="JARJLG010000009">
    <property type="protein sequence ID" value="KAJ7778008.1"/>
    <property type="molecule type" value="Genomic_DNA"/>
</dbReference>
<accession>A0AAD7K3Z7</accession>
<evidence type="ECO:0000313" key="2">
    <source>
        <dbReference type="Proteomes" id="UP001215280"/>
    </source>
</evidence>
<sequence length="207" mass="23549">MQPRSESSIAFMPGSTHSRELAPISCNITMRWQFILTIVARIRERSLLHNQRSRVLRGHFRQTGPAFKGWFQYSLYSRPFHRPRHLPGGRDCTLSLRSSPQPLHPPSRCAHPYSYQIHCSRLASCFLVSPLVFLHSGDLNMDRGCKNSRSCPFTKTAGNVPGRTENSGRRDCCKPLVINIVVLIIDAFDILAPNVRSLNEARRRGVR</sequence>
<organism evidence="1 2">
    <name type="scientific">Mycena maculata</name>
    <dbReference type="NCBI Taxonomy" id="230809"/>
    <lineage>
        <taxon>Eukaryota</taxon>
        <taxon>Fungi</taxon>
        <taxon>Dikarya</taxon>
        <taxon>Basidiomycota</taxon>
        <taxon>Agaricomycotina</taxon>
        <taxon>Agaricomycetes</taxon>
        <taxon>Agaricomycetidae</taxon>
        <taxon>Agaricales</taxon>
        <taxon>Marasmiineae</taxon>
        <taxon>Mycenaceae</taxon>
        <taxon>Mycena</taxon>
    </lineage>
</organism>
<evidence type="ECO:0000313" key="1">
    <source>
        <dbReference type="EMBL" id="KAJ7778008.1"/>
    </source>
</evidence>
<comment type="caution">
    <text evidence="1">The sequence shown here is derived from an EMBL/GenBank/DDBJ whole genome shotgun (WGS) entry which is preliminary data.</text>
</comment>
<name>A0AAD7K3Z7_9AGAR</name>
<reference evidence="1" key="1">
    <citation type="submission" date="2023-03" db="EMBL/GenBank/DDBJ databases">
        <title>Massive genome expansion in bonnet fungi (Mycena s.s.) driven by repeated elements and novel gene families across ecological guilds.</title>
        <authorList>
            <consortium name="Lawrence Berkeley National Laboratory"/>
            <person name="Harder C.B."/>
            <person name="Miyauchi S."/>
            <person name="Viragh M."/>
            <person name="Kuo A."/>
            <person name="Thoen E."/>
            <person name="Andreopoulos B."/>
            <person name="Lu D."/>
            <person name="Skrede I."/>
            <person name="Drula E."/>
            <person name="Henrissat B."/>
            <person name="Morin E."/>
            <person name="Kohler A."/>
            <person name="Barry K."/>
            <person name="LaButti K."/>
            <person name="Morin E."/>
            <person name="Salamov A."/>
            <person name="Lipzen A."/>
            <person name="Mereny Z."/>
            <person name="Hegedus B."/>
            <person name="Baldrian P."/>
            <person name="Stursova M."/>
            <person name="Weitz H."/>
            <person name="Taylor A."/>
            <person name="Grigoriev I.V."/>
            <person name="Nagy L.G."/>
            <person name="Martin F."/>
            <person name="Kauserud H."/>
        </authorList>
    </citation>
    <scope>NUCLEOTIDE SEQUENCE</scope>
    <source>
        <strain evidence="1">CBHHK188m</strain>
    </source>
</reference>
<protein>
    <submittedName>
        <fullName evidence="1">Uncharacterized protein</fullName>
    </submittedName>
</protein>
<dbReference type="AlphaFoldDB" id="A0AAD7K3Z7"/>
<dbReference type="Proteomes" id="UP001215280">
    <property type="component" value="Unassembled WGS sequence"/>
</dbReference>
<proteinExistence type="predicted"/>